<keyword evidence="1" id="KW-1133">Transmembrane helix</keyword>
<dbReference type="Proteomes" id="UP001235664">
    <property type="component" value="Unassembled WGS sequence"/>
</dbReference>
<evidence type="ECO:0000313" key="3">
    <source>
        <dbReference type="Proteomes" id="UP001235664"/>
    </source>
</evidence>
<keyword evidence="1" id="KW-0472">Membrane</keyword>
<feature type="transmembrane region" description="Helical" evidence="1">
    <location>
        <begin position="79"/>
        <end position="98"/>
    </location>
</feature>
<accession>A0ABT9H616</accession>
<gene>
    <name evidence="2" type="ORF">Q9K01_03880</name>
</gene>
<dbReference type="RefSeq" id="WP_305928881.1">
    <property type="nucleotide sequence ID" value="NZ_JAVAIL010000001.1"/>
</dbReference>
<feature type="transmembrane region" description="Helical" evidence="1">
    <location>
        <begin position="53"/>
        <end position="73"/>
    </location>
</feature>
<reference evidence="2 3" key="1">
    <citation type="submission" date="2023-08" db="EMBL/GenBank/DDBJ databases">
        <title>genomic of DY56.</title>
        <authorList>
            <person name="Wang Y."/>
        </authorList>
    </citation>
    <scope>NUCLEOTIDE SEQUENCE [LARGE SCALE GENOMIC DNA]</scope>
    <source>
        <strain evidence="2 3">DY56-A-20</strain>
    </source>
</reference>
<proteinExistence type="predicted"/>
<keyword evidence="1" id="KW-0812">Transmembrane</keyword>
<dbReference type="EMBL" id="JAVAIL010000001">
    <property type="protein sequence ID" value="MDP4538760.1"/>
    <property type="molecule type" value="Genomic_DNA"/>
</dbReference>
<protein>
    <submittedName>
        <fullName evidence="2">Uncharacterized protein</fullName>
    </submittedName>
</protein>
<evidence type="ECO:0000313" key="2">
    <source>
        <dbReference type="EMBL" id="MDP4538760.1"/>
    </source>
</evidence>
<name>A0ABT9H616_9SPHN</name>
<sequence>MFSTAGVLERSFTPVEEGYLYYPSRWSHGYLVRPDEYKALIYDWQRVAGWKGILSLVGFLSVALLVGMAMIYWLGLDEWANTALSLGLATALVCYPIWKSTATNRLIRSREPAVPPRSSRAADDAMGRALGRPMALWLAYFRLSHWDGRLPLQR</sequence>
<organism evidence="2 3">
    <name type="scientific">Qipengyuania benthica</name>
    <dbReference type="NCBI Taxonomy" id="3067651"/>
    <lineage>
        <taxon>Bacteria</taxon>
        <taxon>Pseudomonadati</taxon>
        <taxon>Pseudomonadota</taxon>
        <taxon>Alphaproteobacteria</taxon>
        <taxon>Sphingomonadales</taxon>
        <taxon>Erythrobacteraceae</taxon>
        <taxon>Qipengyuania</taxon>
    </lineage>
</organism>
<keyword evidence="3" id="KW-1185">Reference proteome</keyword>
<evidence type="ECO:0000256" key="1">
    <source>
        <dbReference type="SAM" id="Phobius"/>
    </source>
</evidence>
<comment type="caution">
    <text evidence="2">The sequence shown here is derived from an EMBL/GenBank/DDBJ whole genome shotgun (WGS) entry which is preliminary data.</text>
</comment>